<gene>
    <name evidence="5" type="ORF">GCM10011320_38510</name>
</gene>
<accession>A0A917NTU6</accession>
<dbReference type="Gene3D" id="1.10.10.60">
    <property type="entry name" value="Homeodomain-like"/>
    <property type="match status" value="1"/>
</dbReference>
<dbReference type="AlphaFoldDB" id="A0A917NTU6"/>
<evidence type="ECO:0000256" key="2">
    <source>
        <dbReference type="ARBA" id="ARBA00023125"/>
    </source>
</evidence>
<evidence type="ECO:0000256" key="1">
    <source>
        <dbReference type="ARBA" id="ARBA00023015"/>
    </source>
</evidence>
<proteinExistence type="predicted"/>
<comment type="caution">
    <text evidence="5">The sequence shown here is derived from an EMBL/GenBank/DDBJ whole genome shotgun (WGS) entry which is preliminary data.</text>
</comment>
<dbReference type="SUPFAM" id="SSF46689">
    <property type="entry name" value="Homeodomain-like"/>
    <property type="match status" value="1"/>
</dbReference>
<dbReference type="PRINTS" id="PR00032">
    <property type="entry name" value="HTHARAC"/>
</dbReference>
<dbReference type="InterPro" id="IPR009057">
    <property type="entry name" value="Homeodomain-like_sf"/>
</dbReference>
<protein>
    <recommendedName>
        <fullName evidence="4">HTH araC/xylS-type domain-containing protein</fullName>
    </recommendedName>
</protein>
<dbReference type="Proteomes" id="UP000661507">
    <property type="component" value="Unassembled WGS sequence"/>
</dbReference>
<sequence length="328" mass="36113">MPSRQQRDAWRAWFNPVFDLNWDSDEAELPFEAESTTWSAGGAILSRVRAPKLHSLRGAHHVRRDPTDHWVFAIGTVESHITLGDRDLLVPATAPFLISLGDPVESRREADDRLHLYLPRDRFAALAPELDRVRGQVIEGGLGQLLADYLRLLERAVPGLVADDLANLGDAVQAMVAACIAPSAARAAQAATQVDLTRLERVRQAIRRRLHSATLTPASLCRDVGMSRSQLYRLLEGEGGVIRYIQGHRLRAIHAALSNPADDRSIAAIAESCGFYEPSTFSRTFRREFGATPSDVRAASRCGVPLPAAWRPQMQAELASLSACLRAF</sequence>
<dbReference type="InterPro" id="IPR050204">
    <property type="entry name" value="AraC_XylS_family_regulators"/>
</dbReference>
<keyword evidence="3" id="KW-0804">Transcription</keyword>
<dbReference type="GO" id="GO:0043565">
    <property type="term" value="F:sequence-specific DNA binding"/>
    <property type="evidence" value="ECO:0007669"/>
    <property type="project" value="InterPro"/>
</dbReference>
<dbReference type="PROSITE" id="PS00041">
    <property type="entry name" value="HTH_ARAC_FAMILY_1"/>
    <property type="match status" value="1"/>
</dbReference>
<dbReference type="InterPro" id="IPR018062">
    <property type="entry name" value="HTH_AraC-typ_CS"/>
</dbReference>
<dbReference type="SMART" id="SM00342">
    <property type="entry name" value="HTH_ARAC"/>
    <property type="match status" value="1"/>
</dbReference>
<dbReference type="InterPro" id="IPR020449">
    <property type="entry name" value="Tscrpt_reg_AraC-type_HTH"/>
</dbReference>
<evidence type="ECO:0000256" key="3">
    <source>
        <dbReference type="ARBA" id="ARBA00023163"/>
    </source>
</evidence>
<dbReference type="GO" id="GO:0003700">
    <property type="term" value="F:DNA-binding transcription factor activity"/>
    <property type="evidence" value="ECO:0007669"/>
    <property type="project" value="InterPro"/>
</dbReference>
<keyword evidence="2" id="KW-0238">DNA-binding</keyword>
<dbReference type="Pfam" id="PF12833">
    <property type="entry name" value="HTH_18"/>
    <property type="match status" value="1"/>
</dbReference>
<dbReference type="InterPro" id="IPR018060">
    <property type="entry name" value="HTH_AraC"/>
</dbReference>
<keyword evidence="1" id="KW-0805">Transcription regulation</keyword>
<organism evidence="5 6">
    <name type="scientific">Neoroseomonas lacus</name>
    <dbReference type="NCBI Taxonomy" id="287609"/>
    <lineage>
        <taxon>Bacteria</taxon>
        <taxon>Pseudomonadati</taxon>
        <taxon>Pseudomonadota</taxon>
        <taxon>Alphaproteobacteria</taxon>
        <taxon>Acetobacterales</taxon>
        <taxon>Acetobacteraceae</taxon>
        <taxon>Neoroseomonas</taxon>
    </lineage>
</organism>
<dbReference type="PROSITE" id="PS01124">
    <property type="entry name" value="HTH_ARAC_FAMILY_2"/>
    <property type="match status" value="1"/>
</dbReference>
<keyword evidence="6" id="KW-1185">Reference proteome</keyword>
<dbReference type="PANTHER" id="PTHR46796">
    <property type="entry name" value="HTH-TYPE TRANSCRIPTIONAL ACTIVATOR RHAS-RELATED"/>
    <property type="match status" value="1"/>
</dbReference>
<reference evidence="5" key="2">
    <citation type="submission" date="2020-09" db="EMBL/GenBank/DDBJ databases">
        <authorList>
            <person name="Sun Q."/>
            <person name="Zhou Y."/>
        </authorList>
    </citation>
    <scope>NUCLEOTIDE SEQUENCE</scope>
    <source>
        <strain evidence="5">CGMCC 1.3617</strain>
    </source>
</reference>
<evidence type="ECO:0000313" key="5">
    <source>
        <dbReference type="EMBL" id="GGJ27544.1"/>
    </source>
</evidence>
<evidence type="ECO:0000313" key="6">
    <source>
        <dbReference type="Proteomes" id="UP000661507"/>
    </source>
</evidence>
<reference evidence="5" key="1">
    <citation type="journal article" date="2014" name="Int. J. Syst. Evol. Microbiol.">
        <title>Complete genome sequence of Corynebacterium casei LMG S-19264T (=DSM 44701T), isolated from a smear-ripened cheese.</title>
        <authorList>
            <consortium name="US DOE Joint Genome Institute (JGI-PGF)"/>
            <person name="Walter F."/>
            <person name="Albersmeier A."/>
            <person name="Kalinowski J."/>
            <person name="Ruckert C."/>
        </authorList>
    </citation>
    <scope>NUCLEOTIDE SEQUENCE</scope>
    <source>
        <strain evidence="5">CGMCC 1.3617</strain>
    </source>
</reference>
<dbReference type="PANTHER" id="PTHR46796:SF6">
    <property type="entry name" value="ARAC SUBFAMILY"/>
    <property type="match status" value="1"/>
</dbReference>
<feature type="domain" description="HTH araC/xylS-type" evidence="4">
    <location>
        <begin position="200"/>
        <end position="299"/>
    </location>
</feature>
<name>A0A917NTU6_9PROT</name>
<evidence type="ECO:0000259" key="4">
    <source>
        <dbReference type="PROSITE" id="PS01124"/>
    </source>
</evidence>
<dbReference type="EMBL" id="BMKW01000009">
    <property type="protein sequence ID" value="GGJ27544.1"/>
    <property type="molecule type" value="Genomic_DNA"/>
</dbReference>